<dbReference type="CDD" id="cd10918">
    <property type="entry name" value="CE4_NodB_like_5s_6s"/>
    <property type="match status" value="1"/>
</dbReference>
<accession>A0A2X0J5E0</accession>
<dbReference type="AlphaFoldDB" id="A0A2X0J5E0"/>
<feature type="domain" description="NodB homology" evidence="4">
    <location>
        <begin position="76"/>
        <end position="280"/>
    </location>
</feature>
<dbReference type="PANTHER" id="PTHR34216">
    <property type="match status" value="1"/>
</dbReference>
<evidence type="ECO:0000259" key="4">
    <source>
        <dbReference type="PROSITE" id="PS51677"/>
    </source>
</evidence>
<keyword evidence="2" id="KW-0732">Signal</keyword>
<comment type="subcellular location">
    <subcellularLocation>
        <location evidence="1">Secreted</location>
    </subcellularLocation>
</comment>
<protein>
    <submittedName>
        <fullName evidence="5">Polysaccharide deacetylase family protein</fullName>
    </submittedName>
</protein>
<keyword evidence="6" id="KW-1185">Reference proteome</keyword>
<dbReference type="Pfam" id="PF01522">
    <property type="entry name" value="Polysacc_deac_1"/>
    <property type="match status" value="1"/>
</dbReference>
<dbReference type="InterPro" id="IPR051398">
    <property type="entry name" value="Polysacch_Deacetylase"/>
</dbReference>
<evidence type="ECO:0000256" key="3">
    <source>
        <dbReference type="SAM" id="MobiDB-lite"/>
    </source>
</evidence>
<name>A0A2X0J5E0_9ACTN</name>
<organism evidence="5 6">
    <name type="scientific">Streptacidiphilus pinicola</name>
    <dbReference type="NCBI Taxonomy" id="2219663"/>
    <lineage>
        <taxon>Bacteria</taxon>
        <taxon>Bacillati</taxon>
        <taxon>Actinomycetota</taxon>
        <taxon>Actinomycetes</taxon>
        <taxon>Kitasatosporales</taxon>
        <taxon>Streptomycetaceae</taxon>
        <taxon>Streptacidiphilus</taxon>
    </lineage>
</organism>
<dbReference type="GO" id="GO:0005576">
    <property type="term" value="C:extracellular region"/>
    <property type="evidence" value="ECO:0007669"/>
    <property type="project" value="UniProtKB-SubCell"/>
</dbReference>
<dbReference type="InterPro" id="IPR011330">
    <property type="entry name" value="Glyco_hydro/deAcase_b/a-brl"/>
</dbReference>
<dbReference type="Gene3D" id="3.20.20.370">
    <property type="entry name" value="Glycoside hydrolase/deacetylase"/>
    <property type="match status" value="1"/>
</dbReference>
<gene>
    <name evidence="5" type="ORF">DN069_11155</name>
</gene>
<dbReference type="PROSITE" id="PS51677">
    <property type="entry name" value="NODB"/>
    <property type="match status" value="1"/>
</dbReference>
<comment type="caution">
    <text evidence="5">The sequence shown here is derived from an EMBL/GenBank/DDBJ whole genome shotgun (WGS) entry which is preliminary data.</text>
</comment>
<proteinExistence type="predicted"/>
<evidence type="ECO:0000313" key="5">
    <source>
        <dbReference type="EMBL" id="RAG85486.1"/>
    </source>
</evidence>
<dbReference type="OrthoDB" id="9782872at2"/>
<dbReference type="InterPro" id="IPR002509">
    <property type="entry name" value="NODB_dom"/>
</dbReference>
<dbReference type="GO" id="GO:0005975">
    <property type="term" value="P:carbohydrate metabolic process"/>
    <property type="evidence" value="ECO:0007669"/>
    <property type="project" value="InterPro"/>
</dbReference>
<dbReference type="EMBL" id="QKYN01000040">
    <property type="protein sequence ID" value="RAG85486.1"/>
    <property type="molecule type" value="Genomic_DNA"/>
</dbReference>
<dbReference type="RefSeq" id="WP_111500754.1">
    <property type="nucleotide sequence ID" value="NZ_QKYN01000040.1"/>
</dbReference>
<reference evidence="5 6" key="1">
    <citation type="submission" date="2018-06" db="EMBL/GenBank/DDBJ databases">
        <title>Streptacidiphilus pinicola sp. nov., isolated from pine grove soil.</title>
        <authorList>
            <person name="Roh S.G."/>
            <person name="Park S."/>
            <person name="Kim M.-K."/>
            <person name="Yun B.-R."/>
            <person name="Park J."/>
            <person name="Kim M.J."/>
            <person name="Kim Y.S."/>
            <person name="Kim S.B."/>
        </authorList>
    </citation>
    <scope>NUCLEOTIDE SEQUENCE [LARGE SCALE GENOMIC DNA]</scope>
    <source>
        <strain evidence="5 6">MMS16-CNU450</strain>
    </source>
</reference>
<evidence type="ECO:0000256" key="1">
    <source>
        <dbReference type="ARBA" id="ARBA00004613"/>
    </source>
</evidence>
<sequence length="280" mass="30656">MNARQLSGTLIRRTRSHRNPWILMYHSVDVYQEDPYLLTVTPARFAAQMRWLERRRLRGVSVSELLQAVSAGTADGLVGLTFDDGYADFVENVLPVLKERGFTATVYVVAGLMSGTNTWDPDAPPKPLLSRDQVKSLSDAGIEIGSHSLNHRSVPSTTGAELTAELMSSREILQEVTGVPVTGFCYPYGDVNAESVAAVRSAGYEHACAIAHSDLPTAWALPRTYVGDRDNSLRLLAKLARHALRGWRRRATVHPTKTDDVFDLPTDGPDARGTSLGAAR</sequence>
<feature type="region of interest" description="Disordered" evidence="3">
    <location>
        <begin position="258"/>
        <end position="280"/>
    </location>
</feature>
<dbReference type="SUPFAM" id="SSF88713">
    <property type="entry name" value="Glycoside hydrolase/deacetylase"/>
    <property type="match status" value="1"/>
</dbReference>
<evidence type="ECO:0000256" key="2">
    <source>
        <dbReference type="ARBA" id="ARBA00022729"/>
    </source>
</evidence>
<dbReference type="GO" id="GO:0016810">
    <property type="term" value="F:hydrolase activity, acting on carbon-nitrogen (but not peptide) bonds"/>
    <property type="evidence" value="ECO:0007669"/>
    <property type="project" value="InterPro"/>
</dbReference>
<dbReference type="PANTHER" id="PTHR34216:SF3">
    <property type="entry name" value="POLY-BETA-1,6-N-ACETYL-D-GLUCOSAMINE N-DEACETYLASE"/>
    <property type="match status" value="1"/>
</dbReference>
<evidence type="ECO:0000313" key="6">
    <source>
        <dbReference type="Proteomes" id="UP000248889"/>
    </source>
</evidence>
<dbReference type="Proteomes" id="UP000248889">
    <property type="component" value="Unassembled WGS sequence"/>
</dbReference>